<evidence type="ECO:0000256" key="4">
    <source>
        <dbReference type="ARBA" id="ARBA00022692"/>
    </source>
</evidence>
<feature type="chain" id="PRO_5015143522" evidence="9">
    <location>
        <begin position="27"/>
        <end position="624"/>
    </location>
</feature>
<feature type="domain" description="ShKT" evidence="10">
    <location>
        <begin position="418"/>
        <end position="454"/>
    </location>
</feature>
<evidence type="ECO:0000256" key="7">
    <source>
        <dbReference type="SAM" id="MobiDB-lite"/>
    </source>
</evidence>
<evidence type="ECO:0000256" key="3">
    <source>
        <dbReference type="ARBA" id="ARBA00022679"/>
    </source>
</evidence>
<dbReference type="PROSITE" id="PS51670">
    <property type="entry name" value="SHKT"/>
    <property type="match status" value="1"/>
</dbReference>
<dbReference type="InterPro" id="IPR044845">
    <property type="entry name" value="HPAT/SRGT1-like"/>
</dbReference>
<dbReference type="InterPro" id="IPR056508">
    <property type="entry name" value="HPAT-like"/>
</dbReference>
<protein>
    <submittedName>
        <fullName evidence="11">Peptidyl serine alpha-galactosyltransferase</fullName>
    </submittedName>
</protein>
<evidence type="ECO:0000256" key="1">
    <source>
        <dbReference type="ARBA" id="ARBA00004167"/>
    </source>
</evidence>
<keyword evidence="4 8" id="KW-0812">Transmembrane</keyword>
<keyword evidence="12" id="KW-1185">Reference proteome</keyword>
<feature type="region of interest" description="Disordered" evidence="7">
    <location>
        <begin position="565"/>
        <end position="587"/>
    </location>
</feature>
<evidence type="ECO:0000256" key="9">
    <source>
        <dbReference type="SAM" id="SignalP"/>
    </source>
</evidence>
<organism evidence="11 12">
    <name type="scientific">Chlorella sorokiniana</name>
    <name type="common">Freshwater green alga</name>
    <dbReference type="NCBI Taxonomy" id="3076"/>
    <lineage>
        <taxon>Eukaryota</taxon>
        <taxon>Viridiplantae</taxon>
        <taxon>Chlorophyta</taxon>
        <taxon>core chlorophytes</taxon>
        <taxon>Trebouxiophyceae</taxon>
        <taxon>Chlorellales</taxon>
        <taxon>Chlorellaceae</taxon>
        <taxon>Chlorella clade</taxon>
        <taxon>Chlorella</taxon>
    </lineage>
</organism>
<dbReference type="GO" id="GO:0016020">
    <property type="term" value="C:membrane"/>
    <property type="evidence" value="ECO:0007669"/>
    <property type="project" value="UniProtKB-SubCell"/>
</dbReference>
<dbReference type="PANTHER" id="PTHR31485">
    <property type="entry name" value="PEPTIDYL SERINE ALPHA-GALACTOSYLTRANSFERASE"/>
    <property type="match status" value="1"/>
</dbReference>
<proteinExistence type="predicted"/>
<evidence type="ECO:0000313" key="12">
    <source>
        <dbReference type="Proteomes" id="UP000239899"/>
    </source>
</evidence>
<dbReference type="GO" id="GO:0016757">
    <property type="term" value="F:glycosyltransferase activity"/>
    <property type="evidence" value="ECO:0007669"/>
    <property type="project" value="UniProtKB-KW"/>
</dbReference>
<feature type="transmembrane region" description="Helical" evidence="8">
    <location>
        <begin position="538"/>
        <end position="562"/>
    </location>
</feature>
<dbReference type="EMBL" id="LHPG02000023">
    <property type="protein sequence ID" value="PRW20500.1"/>
    <property type="molecule type" value="Genomic_DNA"/>
</dbReference>
<dbReference type="AlphaFoldDB" id="A0A2P6TCX1"/>
<evidence type="ECO:0000256" key="8">
    <source>
        <dbReference type="SAM" id="Phobius"/>
    </source>
</evidence>
<evidence type="ECO:0000313" key="11">
    <source>
        <dbReference type="EMBL" id="PRW20500.1"/>
    </source>
</evidence>
<keyword evidence="5 8" id="KW-1133">Transmembrane helix</keyword>
<dbReference type="InterPro" id="IPR006311">
    <property type="entry name" value="TAT_signal"/>
</dbReference>
<dbReference type="Pfam" id="PF23452">
    <property type="entry name" value="HPAT"/>
    <property type="match status" value="1"/>
</dbReference>
<evidence type="ECO:0000259" key="10">
    <source>
        <dbReference type="PROSITE" id="PS51670"/>
    </source>
</evidence>
<feature type="signal peptide" evidence="9">
    <location>
        <begin position="1"/>
        <end position="26"/>
    </location>
</feature>
<dbReference type="OrthoDB" id="2015991at2759"/>
<evidence type="ECO:0000256" key="6">
    <source>
        <dbReference type="ARBA" id="ARBA00023136"/>
    </source>
</evidence>
<evidence type="ECO:0000256" key="5">
    <source>
        <dbReference type="ARBA" id="ARBA00022989"/>
    </source>
</evidence>
<dbReference type="Gene3D" id="1.10.10.1940">
    <property type="match status" value="1"/>
</dbReference>
<dbReference type="PANTHER" id="PTHR31485:SF7">
    <property type="entry name" value="PEPTIDYL SERINE ALPHA-GALACTOSYLTRANSFERASE"/>
    <property type="match status" value="1"/>
</dbReference>
<evidence type="ECO:0000256" key="2">
    <source>
        <dbReference type="ARBA" id="ARBA00022676"/>
    </source>
</evidence>
<name>A0A2P6TCX1_CHLSO</name>
<keyword evidence="3" id="KW-0808">Transferase</keyword>
<dbReference type="STRING" id="3076.A0A2P6TCX1"/>
<dbReference type="SMART" id="SM00254">
    <property type="entry name" value="ShKT"/>
    <property type="match status" value="1"/>
</dbReference>
<dbReference type="InterPro" id="IPR003582">
    <property type="entry name" value="ShKT_dom"/>
</dbReference>
<reference evidence="11 12" key="1">
    <citation type="journal article" date="2018" name="Plant J.">
        <title>Genome sequences of Chlorella sorokiniana UTEX 1602 and Micractinium conductrix SAG 241.80: implications to maltose excretion by a green alga.</title>
        <authorList>
            <person name="Arriola M.B."/>
            <person name="Velmurugan N."/>
            <person name="Zhang Y."/>
            <person name="Plunkett M.H."/>
            <person name="Hondzo H."/>
            <person name="Barney B.M."/>
        </authorList>
    </citation>
    <scope>NUCLEOTIDE SEQUENCE [LARGE SCALE GENOMIC DNA]</scope>
    <source>
        <strain evidence="12">UTEX 1602</strain>
    </source>
</reference>
<dbReference type="PROSITE" id="PS51318">
    <property type="entry name" value="TAT"/>
    <property type="match status" value="1"/>
</dbReference>
<sequence length="624" mass="68333">MGSRRLLASAALLAALLAAAAPAAAADAVVAPRAPDPRSTPHIVYGAECNAYMDWQSVSLVYSARKAGFKGPITRLLTCSDENLQNYKNVDIVPTHVTPSFTFNPHNNDAYLPYNKPGSIMHFLEKAPPKEEWILVLDPDMQIRDTFEDWGRVYGADRGWAVSVYFGYMKGVNNNLSATHVPEVAPRKDAFAGPRGRRGDMVSAVVQMHRDDLTKVAPRWHHYSEVVRDDPSAWNETGDEYADRPGRKPWISEMYGYSFGASTSNVWHHVDFAAMLYPTYRPIDKPLILHWGRLVEFGSYRWQKHWFGQHFEALKCPPWPHMSIEMNGQEAAAAVTGGLFPHPPGPSEFDHLPAAERYTHLLSLSTITTINAALCERHLVNCPPSEELQQQCSKAKQLERDTDAAIAALESSTTEPLCVDGKSATECADWAKRGLCWQDPRFMHYYCRETCGLCRLPAGRPQPTFSWDGKPVTDGFGQGAAGANGTVQHSIAGAAHGARHHHSGRARGFVSNEWHAVHAEGGDVVSSSEEGVAAQRTVLLVGAFGWSILLFVSLGAAVRGLWHRRHSRHSASELPRRARRPGSGDGGGAAAITFPLLRDLGGHLVRSSAGSGSGMAERDPTSAV</sequence>
<gene>
    <name evidence="11" type="ORF">C2E21_8914</name>
</gene>
<dbReference type="Proteomes" id="UP000239899">
    <property type="component" value="Unassembled WGS sequence"/>
</dbReference>
<comment type="caution">
    <text evidence="11">The sequence shown here is derived from an EMBL/GenBank/DDBJ whole genome shotgun (WGS) entry which is preliminary data.</text>
</comment>
<keyword evidence="2" id="KW-0328">Glycosyltransferase</keyword>
<keyword evidence="9" id="KW-0732">Signal</keyword>
<dbReference type="Pfam" id="PF01549">
    <property type="entry name" value="ShK"/>
    <property type="match status" value="1"/>
</dbReference>
<accession>A0A2P6TCX1</accession>
<keyword evidence="6 8" id="KW-0472">Membrane</keyword>
<comment type="subcellular location">
    <subcellularLocation>
        <location evidence="1">Membrane</location>
        <topology evidence="1">Single-pass membrane protein</topology>
    </subcellularLocation>
</comment>